<evidence type="ECO:0000313" key="2">
    <source>
        <dbReference type="Proteomes" id="UP000028073"/>
    </source>
</evidence>
<reference evidence="1 2" key="1">
    <citation type="submission" date="2014-06" db="EMBL/GenBank/DDBJ databases">
        <title>Whole Genome Sequences of Three Symbiotic Endozoicomonas Bacteria.</title>
        <authorList>
            <person name="Neave M.J."/>
            <person name="Apprill A."/>
            <person name="Voolstra C.R."/>
        </authorList>
    </citation>
    <scope>NUCLEOTIDE SEQUENCE [LARGE SCALE GENOMIC DNA]</scope>
    <source>
        <strain evidence="1 2">DSM 25634</strain>
    </source>
</reference>
<evidence type="ECO:0008006" key="3">
    <source>
        <dbReference type="Google" id="ProtNLM"/>
    </source>
</evidence>
<dbReference type="OrthoDB" id="5616307at2"/>
<comment type="caution">
    <text evidence="1">The sequence shown here is derived from an EMBL/GenBank/DDBJ whole genome shotgun (WGS) entry which is preliminary data.</text>
</comment>
<sequence>MQLKDFLEQMTPEIYQNMKQSLELSRWPNGDKLDEEHREAILDALIAWEHEHLPEEERIGYMPVGCKSAPKQDESETTILRFKQP</sequence>
<gene>
    <name evidence="1" type="ORF">GZ78_18275</name>
</gene>
<keyword evidence="2" id="KW-1185">Reference proteome</keyword>
<dbReference type="EMBL" id="JOKH01000004">
    <property type="protein sequence ID" value="KEQ16665.1"/>
    <property type="molecule type" value="Genomic_DNA"/>
</dbReference>
<organism evidence="1 2">
    <name type="scientific">Endozoicomonas numazuensis</name>
    <dbReference type="NCBI Taxonomy" id="1137799"/>
    <lineage>
        <taxon>Bacteria</taxon>
        <taxon>Pseudomonadati</taxon>
        <taxon>Pseudomonadota</taxon>
        <taxon>Gammaproteobacteria</taxon>
        <taxon>Oceanospirillales</taxon>
        <taxon>Endozoicomonadaceae</taxon>
        <taxon>Endozoicomonas</taxon>
    </lineage>
</organism>
<dbReference type="STRING" id="1137799.GZ78_18275"/>
<accession>A0A081NDZ2</accession>
<dbReference type="InterPro" id="IPR009749">
    <property type="entry name" value="DUF1315"/>
</dbReference>
<dbReference type="eggNOG" id="COG3139">
    <property type="taxonomic scope" value="Bacteria"/>
</dbReference>
<name>A0A081NDZ2_9GAMM</name>
<dbReference type="RefSeq" id="WP_034838646.1">
    <property type="nucleotide sequence ID" value="NZ_JOKH01000004.1"/>
</dbReference>
<dbReference type="Proteomes" id="UP000028073">
    <property type="component" value="Unassembled WGS sequence"/>
</dbReference>
<dbReference type="AlphaFoldDB" id="A0A081NDZ2"/>
<protein>
    <recommendedName>
        <fullName evidence="3">DUF1315 family protein</fullName>
    </recommendedName>
</protein>
<evidence type="ECO:0000313" key="1">
    <source>
        <dbReference type="EMBL" id="KEQ16665.1"/>
    </source>
</evidence>
<proteinExistence type="predicted"/>
<dbReference type="Pfam" id="PF07023">
    <property type="entry name" value="DUF1315"/>
    <property type="match status" value="1"/>
</dbReference>